<name>A0AAU4K0Y8_9NOCA</name>
<reference evidence="2 3" key="1">
    <citation type="submission" date="2022-10" db="EMBL/GenBank/DDBJ databases">
        <title>The complete genomes of actinobacterial strains from the NBC collection.</title>
        <authorList>
            <person name="Joergensen T.S."/>
            <person name="Alvarez Arevalo M."/>
            <person name="Sterndorff E.B."/>
            <person name="Faurdal D."/>
            <person name="Vuksanovic O."/>
            <person name="Mourched A.-S."/>
            <person name="Charusanti P."/>
            <person name="Shaw S."/>
            <person name="Blin K."/>
            <person name="Weber T."/>
        </authorList>
    </citation>
    <scope>NUCLEOTIDE SEQUENCE [LARGE SCALE GENOMIC DNA]</scope>
    <source>
        <strain evidence="2 3">NBC_00319</strain>
    </source>
</reference>
<dbReference type="PROSITE" id="PS50995">
    <property type="entry name" value="HTH_MARR_2"/>
    <property type="match status" value="1"/>
</dbReference>
<evidence type="ECO:0000259" key="1">
    <source>
        <dbReference type="PROSITE" id="PS50995"/>
    </source>
</evidence>
<dbReference type="InterPro" id="IPR039422">
    <property type="entry name" value="MarR/SlyA-like"/>
</dbReference>
<dbReference type="GO" id="GO:0003700">
    <property type="term" value="F:DNA-binding transcription factor activity"/>
    <property type="evidence" value="ECO:0007669"/>
    <property type="project" value="InterPro"/>
</dbReference>
<evidence type="ECO:0000313" key="3">
    <source>
        <dbReference type="Proteomes" id="UP001432128"/>
    </source>
</evidence>
<accession>A0AAU4K0Y8</accession>
<dbReference type="Proteomes" id="UP001432128">
    <property type="component" value="Chromosome"/>
</dbReference>
<dbReference type="Pfam" id="PF12802">
    <property type="entry name" value="MarR_2"/>
    <property type="match status" value="1"/>
</dbReference>
<dbReference type="GO" id="GO:0006950">
    <property type="term" value="P:response to stress"/>
    <property type="evidence" value="ECO:0007669"/>
    <property type="project" value="TreeGrafter"/>
</dbReference>
<keyword evidence="3" id="KW-1185">Reference proteome</keyword>
<proteinExistence type="predicted"/>
<gene>
    <name evidence="2" type="ORF">OG579_18685</name>
</gene>
<dbReference type="InterPro" id="IPR036388">
    <property type="entry name" value="WH-like_DNA-bd_sf"/>
</dbReference>
<organism evidence="2 3">
    <name type="scientific">Williamsia herbipolensis</name>
    <dbReference type="NCBI Taxonomy" id="1603258"/>
    <lineage>
        <taxon>Bacteria</taxon>
        <taxon>Bacillati</taxon>
        <taxon>Actinomycetota</taxon>
        <taxon>Actinomycetes</taxon>
        <taxon>Mycobacteriales</taxon>
        <taxon>Nocardiaceae</taxon>
        <taxon>Williamsia</taxon>
    </lineage>
</organism>
<dbReference type="SUPFAM" id="SSF46785">
    <property type="entry name" value="Winged helix' DNA-binding domain"/>
    <property type="match status" value="1"/>
</dbReference>
<dbReference type="PRINTS" id="PR00598">
    <property type="entry name" value="HTHMARR"/>
</dbReference>
<feature type="domain" description="HTH marR-type" evidence="1">
    <location>
        <begin position="16"/>
        <end position="154"/>
    </location>
</feature>
<sequence length="160" mass="17213">MIETGVGVAAAGRAPANEAWEALYRAQATIARDLADSAVWDEVHPNEYGVLHALSAGNRGAGQGRRITELAEDVLLTQPGLSRLIARMEARGLIARSRDDGDGRAVVVTLTATGRELARRAGSAHAREVSRAMRTRLTPGQMTQLRDLCLLVIDPHEQRG</sequence>
<dbReference type="RefSeq" id="WP_328857158.1">
    <property type="nucleotide sequence ID" value="NZ_CP108021.1"/>
</dbReference>
<dbReference type="PANTHER" id="PTHR33164:SF43">
    <property type="entry name" value="HTH-TYPE TRANSCRIPTIONAL REPRESSOR YETL"/>
    <property type="match status" value="1"/>
</dbReference>
<protein>
    <submittedName>
        <fullName evidence="2">MarR family transcriptional regulator</fullName>
    </submittedName>
</protein>
<dbReference type="Gene3D" id="1.10.10.10">
    <property type="entry name" value="Winged helix-like DNA-binding domain superfamily/Winged helix DNA-binding domain"/>
    <property type="match status" value="1"/>
</dbReference>
<dbReference type="InterPro" id="IPR036390">
    <property type="entry name" value="WH_DNA-bd_sf"/>
</dbReference>
<evidence type="ECO:0000313" key="2">
    <source>
        <dbReference type="EMBL" id="WUM19696.1"/>
    </source>
</evidence>
<dbReference type="InterPro" id="IPR000835">
    <property type="entry name" value="HTH_MarR-typ"/>
</dbReference>
<dbReference type="PANTHER" id="PTHR33164">
    <property type="entry name" value="TRANSCRIPTIONAL REGULATOR, MARR FAMILY"/>
    <property type="match status" value="1"/>
</dbReference>
<dbReference type="EMBL" id="CP108021">
    <property type="protein sequence ID" value="WUM19696.1"/>
    <property type="molecule type" value="Genomic_DNA"/>
</dbReference>
<dbReference type="AlphaFoldDB" id="A0AAU4K0Y8"/>
<dbReference type="KEGG" id="whr:OG579_18685"/>
<dbReference type="SMART" id="SM00347">
    <property type="entry name" value="HTH_MARR"/>
    <property type="match status" value="1"/>
</dbReference>